<dbReference type="Proteomes" id="UP001150678">
    <property type="component" value="Unassembled WGS sequence"/>
</dbReference>
<dbReference type="AlphaFoldDB" id="A0A9X4CXV9"/>
<evidence type="ECO:0000256" key="1">
    <source>
        <dbReference type="SAM" id="MobiDB-lite"/>
    </source>
</evidence>
<protein>
    <submittedName>
        <fullName evidence="2">Uncharacterized protein</fullName>
    </submittedName>
</protein>
<gene>
    <name evidence="2" type="ORF">NP533_05660</name>
</gene>
<dbReference type="EMBL" id="JANIAN010000004">
    <property type="protein sequence ID" value="MDD2105690.1"/>
    <property type="molecule type" value="Genomic_DNA"/>
</dbReference>
<evidence type="ECO:0000313" key="3">
    <source>
        <dbReference type="Proteomes" id="UP001150678"/>
    </source>
</evidence>
<proteinExistence type="predicted"/>
<name>A0A9X4CXV9_9PSED</name>
<organism evidence="2 3">
    <name type="scientific">Pseudomonas asiatica</name>
    <dbReference type="NCBI Taxonomy" id="2219225"/>
    <lineage>
        <taxon>Bacteria</taxon>
        <taxon>Pseudomonadati</taxon>
        <taxon>Pseudomonadota</taxon>
        <taxon>Gammaproteobacteria</taxon>
        <taxon>Pseudomonadales</taxon>
        <taxon>Pseudomonadaceae</taxon>
        <taxon>Pseudomonas</taxon>
    </lineage>
</organism>
<accession>A0A9X4CXV9</accession>
<feature type="compositionally biased region" description="Basic residues" evidence="1">
    <location>
        <begin position="48"/>
        <end position="62"/>
    </location>
</feature>
<sequence>MRLLTRLFTHLLTLLPTVRFLPGAASWYGPSPLRMSRPGKSGVAAVRRAARKVRNRRRARRA</sequence>
<evidence type="ECO:0000313" key="2">
    <source>
        <dbReference type="EMBL" id="MDD2105690.1"/>
    </source>
</evidence>
<dbReference type="RefSeq" id="WP_274078502.1">
    <property type="nucleotide sequence ID" value="NZ_JANIAN010000004.1"/>
</dbReference>
<reference evidence="2" key="1">
    <citation type="submission" date="2022-07" db="EMBL/GenBank/DDBJ databases">
        <title>Multi-strain Analysis of Pseudomonas putida Reveals Metabolic and Genetic Diversity.</title>
        <authorList>
            <person name="Monk J.M."/>
        </authorList>
    </citation>
    <scope>NUCLEOTIDE SEQUENCE</scope>
    <source>
        <strain evidence="2">17514</strain>
    </source>
</reference>
<comment type="caution">
    <text evidence="2">The sequence shown here is derived from an EMBL/GenBank/DDBJ whole genome shotgun (WGS) entry which is preliminary data.</text>
</comment>
<feature type="region of interest" description="Disordered" evidence="1">
    <location>
        <begin position="38"/>
        <end position="62"/>
    </location>
</feature>